<dbReference type="AlphaFoldDB" id="A0A6M0M9T7"/>
<gene>
    <name evidence="2" type="ORF">GTP08_11075</name>
</gene>
<keyword evidence="1" id="KW-0175">Coiled coil</keyword>
<reference evidence="2 3" key="1">
    <citation type="submission" date="2019-12" db="EMBL/GenBank/DDBJ databases">
        <title>Draft Genome Sequences of L. lactis strains MS22333, MS22334, MS22336, and MS22337, Isolated from Spontaneous Fermented Camel Milk in Ethiopia.</title>
        <authorList>
            <person name="Bragason E."/>
            <person name="Hansen E.B."/>
            <person name="Guya M.E."/>
            <person name="Berhe T."/>
        </authorList>
    </citation>
    <scope>NUCLEOTIDE SEQUENCE [LARGE SCALE GENOMIC DNA]</scope>
    <source>
        <strain evidence="2 3">MS22336</strain>
    </source>
</reference>
<evidence type="ECO:0000256" key="1">
    <source>
        <dbReference type="SAM" id="Coils"/>
    </source>
</evidence>
<evidence type="ECO:0000313" key="2">
    <source>
        <dbReference type="EMBL" id="NEX56190.1"/>
    </source>
</evidence>
<feature type="coiled-coil region" evidence="1">
    <location>
        <begin position="112"/>
        <end position="220"/>
    </location>
</feature>
<protein>
    <submittedName>
        <fullName evidence="2">DUF3102 domain-containing protein</fullName>
    </submittedName>
</protein>
<name>A0A6M0M9T7_9LACT</name>
<dbReference type="EMBL" id="WWDJ01000115">
    <property type="protein sequence ID" value="NEX56190.1"/>
    <property type="molecule type" value="Genomic_DNA"/>
</dbReference>
<organism evidence="2 3">
    <name type="scientific">Lactococcus lactis</name>
    <dbReference type="NCBI Taxonomy" id="1358"/>
    <lineage>
        <taxon>Bacteria</taxon>
        <taxon>Bacillati</taxon>
        <taxon>Bacillota</taxon>
        <taxon>Bacilli</taxon>
        <taxon>Lactobacillales</taxon>
        <taxon>Streptococcaceae</taxon>
        <taxon>Lactococcus</taxon>
    </lineage>
</organism>
<sequence>MNEIALSSDINVLTAEINSYKQIAGQSIWEIGRRLNYVKEHDLAHGEFINWVNSLGIDEREAQRFMKVSNEIPNTDTWSLLGSRALYLIATLPEEERSRPHETAKGETKTPDEMTVRELQELKKQLKQKDEQIERLENIEPVEVTIEKVPDDYYYFKGNYEATKKNSEFYKNQNEELRSEIKQLENQIKSSRVNNDEAEAEKLQQKKSQIINELNSIEAVISSQKKIETFISEVSSLTYTKDFINISAHNELIESFEVTLEFLEKWIQDVKTKLPNKNIIEGDLILDEDN</sequence>
<evidence type="ECO:0000313" key="3">
    <source>
        <dbReference type="Proteomes" id="UP000477402"/>
    </source>
</evidence>
<accession>A0A6M0M9T7</accession>
<comment type="caution">
    <text evidence="2">The sequence shown here is derived from an EMBL/GenBank/DDBJ whole genome shotgun (WGS) entry which is preliminary data.</text>
</comment>
<dbReference type="Proteomes" id="UP000477402">
    <property type="component" value="Unassembled WGS sequence"/>
</dbReference>
<proteinExistence type="predicted"/>
<dbReference type="RefSeq" id="WP_163657038.1">
    <property type="nucleotide sequence ID" value="NZ_RIGB01000101.1"/>
</dbReference>